<feature type="transmembrane region" description="Helical" evidence="1">
    <location>
        <begin position="54"/>
        <end position="76"/>
    </location>
</feature>
<name>A0ABU3DFC9_9RHOB</name>
<evidence type="ECO:0000256" key="1">
    <source>
        <dbReference type="SAM" id="Phobius"/>
    </source>
</evidence>
<protein>
    <submittedName>
        <fullName evidence="2">DUF1467 family protein</fullName>
    </submittedName>
</protein>
<keyword evidence="3" id="KW-1185">Reference proteome</keyword>
<evidence type="ECO:0000313" key="2">
    <source>
        <dbReference type="EMBL" id="MDT0682419.1"/>
    </source>
</evidence>
<accession>A0ABU3DFC9</accession>
<reference evidence="2 3" key="1">
    <citation type="submission" date="2023-09" db="EMBL/GenBank/DDBJ databases">
        <authorList>
            <person name="Rey-Velasco X."/>
        </authorList>
    </citation>
    <scope>NUCLEOTIDE SEQUENCE [LARGE SCALE GENOMIC DNA]</scope>
    <source>
        <strain evidence="2 3">F158</strain>
    </source>
</reference>
<dbReference type="Proteomes" id="UP001265259">
    <property type="component" value="Unassembled WGS sequence"/>
</dbReference>
<keyword evidence="1" id="KW-1133">Transmembrane helix</keyword>
<proteinExistence type="predicted"/>
<sequence length="103" mass="11198">MSIASVFVVLAVLWFLVLFLVLPVRLKTQGDVGALVPGTHKSAPQDFRVGRTALIVTAITIPLWLLSVFLIVTDYVTLDDFDLYKRFGPNDAPLAPPSDETGG</sequence>
<dbReference type="RefSeq" id="WP_311690171.1">
    <property type="nucleotide sequence ID" value="NZ_JAVRHL010000002.1"/>
</dbReference>
<dbReference type="Pfam" id="PF07330">
    <property type="entry name" value="DUF1467"/>
    <property type="match status" value="1"/>
</dbReference>
<organism evidence="2 3">
    <name type="scientific">Tropicimonas omnivorans</name>
    <dbReference type="NCBI Taxonomy" id="3075590"/>
    <lineage>
        <taxon>Bacteria</taxon>
        <taxon>Pseudomonadati</taxon>
        <taxon>Pseudomonadota</taxon>
        <taxon>Alphaproteobacteria</taxon>
        <taxon>Rhodobacterales</taxon>
        <taxon>Roseobacteraceae</taxon>
        <taxon>Tropicimonas</taxon>
    </lineage>
</organism>
<dbReference type="InterPro" id="IPR009935">
    <property type="entry name" value="DUF1467"/>
</dbReference>
<gene>
    <name evidence="2" type="ORF">RM543_06975</name>
</gene>
<evidence type="ECO:0000313" key="3">
    <source>
        <dbReference type="Proteomes" id="UP001265259"/>
    </source>
</evidence>
<keyword evidence="1" id="KW-0812">Transmembrane</keyword>
<comment type="caution">
    <text evidence="2">The sequence shown here is derived from an EMBL/GenBank/DDBJ whole genome shotgun (WGS) entry which is preliminary data.</text>
</comment>
<keyword evidence="1" id="KW-0472">Membrane</keyword>
<dbReference type="EMBL" id="JAVRHL010000002">
    <property type="protein sequence ID" value="MDT0682419.1"/>
    <property type="molecule type" value="Genomic_DNA"/>
</dbReference>